<dbReference type="PANTHER" id="PTHR43805">
    <property type="entry name" value="GLYCEROPHOSPHORYL DIESTER PHOSPHODIESTERASE"/>
    <property type="match status" value="1"/>
</dbReference>
<name>A0ABP1D0T2_9APHY</name>
<dbReference type="EMBL" id="OZ037945">
    <property type="protein sequence ID" value="CAL1700299.1"/>
    <property type="molecule type" value="Genomic_DNA"/>
</dbReference>
<dbReference type="InterPro" id="IPR030395">
    <property type="entry name" value="GP_PDE_dom"/>
</dbReference>
<evidence type="ECO:0000259" key="1">
    <source>
        <dbReference type="PROSITE" id="PS51704"/>
    </source>
</evidence>
<evidence type="ECO:0000313" key="3">
    <source>
        <dbReference type="Proteomes" id="UP001497453"/>
    </source>
</evidence>
<keyword evidence="3" id="KW-1185">Reference proteome</keyword>
<dbReference type="InterPro" id="IPR017946">
    <property type="entry name" value="PLC-like_Pdiesterase_TIM-brl"/>
</dbReference>
<dbReference type="PROSITE" id="PS51704">
    <property type="entry name" value="GP_PDE"/>
    <property type="match status" value="1"/>
</dbReference>
<accession>A0ABP1D0T2</accession>
<organism evidence="2 3">
    <name type="scientific">Somion occarium</name>
    <dbReference type="NCBI Taxonomy" id="3059160"/>
    <lineage>
        <taxon>Eukaryota</taxon>
        <taxon>Fungi</taxon>
        <taxon>Dikarya</taxon>
        <taxon>Basidiomycota</taxon>
        <taxon>Agaricomycotina</taxon>
        <taxon>Agaricomycetes</taxon>
        <taxon>Polyporales</taxon>
        <taxon>Cerrenaceae</taxon>
        <taxon>Somion</taxon>
    </lineage>
</organism>
<dbReference type="Gene3D" id="3.20.20.190">
    <property type="entry name" value="Phosphatidylinositol (PI) phosphodiesterase"/>
    <property type="match status" value="1"/>
</dbReference>
<evidence type="ECO:0000313" key="2">
    <source>
        <dbReference type="EMBL" id="CAL1700299.1"/>
    </source>
</evidence>
<dbReference type="Proteomes" id="UP001497453">
    <property type="component" value="Chromosome 2"/>
</dbReference>
<dbReference type="Pfam" id="PF03009">
    <property type="entry name" value="GDPD"/>
    <property type="match status" value="1"/>
</dbReference>
<dbReference type="PANTHER" id="PTHR43805:SF1">
    <property type="entry name" value="GP-PDE DOMAIN-CONTAINING PROTEIN"/>
    <property type="match status" value="1"/>
</dbReference>
<sequence>MSIARRFPECWGHRGASVAYPENTLASFEAAIRDGSDGIESDVHVSTDDVVIMFHDPSLERTTNGEASAGLIREHSWYGPDGMEHLRTTKKPQQSIPTFVETVALLMKPENRHVKFNVDVKAWNDPPRLFSLMHKIISAHPNWEVDLAPRILLGLWHPIFIEHAKTLLPYCKRSFIGFDIYVAQTYFWNDVDVFSIHFGALVSAEGERFRKECQRDGKKVMVWTVNDPRWMIEAVTWDVDVILTDVPRTWHTLRKAFQTDYDKVISHHSRSFLWTDWKLYSGVQKAFRYAVWQRLTKAAGPFDLSQPRPPVSIPAAPISQDSVIKTYKNHLLVPCAAAVIVWALFSAEFLG</sequence>
<reference evidence="3" key="1">
    <citation type="submission" date="2024-04" db="EMBL/GenBank/DDBJ databases">
        <authorList>
            <person name="Shaw F."/>
            <person name="Minotto A."/>
        </authorList>
    </citation>
    <scope>NUCLEOTIDE SEQUENCE [LARGE SCALE GENOMIC DNA]</scope>
</reference>
<feature type="domain" description="GP-PDE" evidence="1">
    <location>
        <begin position="8"/>
        <end position="254"/>
    </location>
</feature>
<dbReference type="SUPFAM" id="SSF51695">
    <property type="entry name" value="PLC-like phosphodiesterases"/>
    <property type="match status" value="1"/>
</dbReference>
<proteinExistence type="predicted"/>
<protein>
    <recommendedName>
        <fullName evidence="1">GP-PDE domain-containing protein</fullName>
    </recommendedName>
</protein>
<gene>
    <name evidence="2" type="ORF">GFSPODELE1_LOCUS3092</name>
</gene>